<keyword evidence="2" id="KW-1185">Reference proteome</keyword>
<comment type="caution">
    <text evidence="1">The sequence shown here is derived from an EMBL/GenBank/DDBJ whole genome shotgun (WGS) entry which is preliminary data.</text>
</comment>
<dbReference type="EMBL" id="BSUM01000001">
    <property type="protein sequence ID" value="GMA32848.1"/>
    <property type="molecule type" value="Genomic_DNA"/>
</dbReference>
<reference evidence="1" key="1">
    <citation type="journal article" date="2014" name="Int. J. Syst. Evol. Microbiol.">
        <title>Complete genome sequence of Corynebacterium casei LMG S-19264T (=DSM 44701T), isolated from a smear-ripened cheese.</title>
        <authorList>
            <consortium name="US DOE Joint Genome Institute (JGI-PGF)"/>
            <person name="Walter F."/>
            <person name="Albersmeier A."/>
            <person name="Kalinowski J."/>
            <person name="Ruckert C."/>
        </authorList>
    </citation>
    <scope>NUCLEOTIDE SEQUENCE</scope>
    <source>
        <strain evidence="1">NBRC 112290</strain>
    </source>
</reference>
<organism evidence="1 2">
    <name type="scientific">Litorihabitans aurantiacus</name>
    <dbReference type="NCBI Taxonomy" id="1930061"/>
    <lineage>
        <taxon>Bacteria</taxon>
        <taxon>Bacillati</taxon>
        <taxon>Actinomycetota</taxon>
        <taxon>Actinomycetes</taxon>
        <taxon>Micrococcales</taxon>
        <taxon>Beutenbergiaceae</taxon>
        <taxon>Litorihabitans</taxon>
    </lineage>
</organism>
<dbReference type="AlphaFoldDB" id="A0AA37XG04"/>
<gene>
    <name evidence="1" type="ORF">GCM10025875_28400</name>
</gene>
<dbReference type="Proteomes" id="UP001157161">
    <property type="component" value="Unassembled WGS sequence"/>
</dbReference>
<name>A0AA37XG04_9MICO</name>
<evidence type="ECO:0000313" key="1">
    <source>
        <dbReference type="EMBL" id="GMA32848.1"/>
    </source>
</evidence>
<protein>
    <submittedName>
        <fullName evidence="1">Uncharacterized protein</fullName>
    </submittedName>
</protein>
<evidence type="ECO:0000313" key="2">
    <source>
        <dbReference type="Proteomes" id="UP001157161"/>
    </source>
</evidence>
<sequence>MRLRLIDAQRRELLRAREAGAFSSSSLEAALASLDAQQIALESKAPAD</sequence>
<dbReference type="RefSeq" id="WP_284251545.1">
    <property type="nucleotide sequence ID" value="NZ_BSUM01000001.1"/>
</dbReference>
<accession>A0AA37XG04</accession>
<proteinExistence type="predicted"/>
<reference evidence="1" key="2">
    <citation type="submission" date="2023-02" db="EMBL/GenBank/DDBJ databases">
        <authorList>
            <person name="Sun Q."/>
            <person name="Mori K."/>
        </authorList>
    </citation>
    <scope>NUCLEOTIDE SEQUENCE</scope>
    <source>
        <strain evidence="1">NBRC 112290</strain>
    </source>
</reference>